<dbReference type="InterPro" id="IPR057670">
    <property type="entry name" value="SH3_retrovirus"/>
</dbReference>
<reference evidence="2 3" key="1">
    <citation type="journal article" date="2024" name="BMC Genomics">
        <title>De novo assembly and annotation of Popillia japonica's genome with initial clues to its potential as an invasive pest.</title>
        <authorList>
            <person name="Cucini C."/>
            <person name="Boschi S."/>
            <person name="Funari R."/>
            <person name="Cardaioli E."/>
            <person name="Iannotti N."/>
            <person name="Marturano G."/>
            <person name="Paoli F."/>
            <person name="Bruttini M."/>
            <person name="Carapelli A."/>
            <person name="Frati F."/>
            <person name="Nardi F."/>
        </authorList>
    </citation>
    <scope>NUCLEOTIDE SEQUENCE [LARGE SCALE GENOMIC DNA]</scope>
    <source>
        <strain evidence="2">DMR45628</strain>
    </source>
</reference>
<feature type="domain" description="Retroviral polymerase SH3-like" evidence="1">
    <location>
        <begin position="69"/>
        <end position="126"/>
    </location>
</feature>
<gene>
    <name evidence="2" type="ORF">QE152_g3956</name>
</gene>
<dbReference type="EMBL" id="JASPKY010000018">
    <property type="protein sequence ID" value="KAK9752786.1"/>
    <property type="molecule type" value="Genomic_DNA"/>
</dbReference>
<keyword evidence="3" id="KW-1185">Reference proteome</keyword>
<organism evidence="2 3">
    <name type="scientific">Popillia japonica</name>
    <name type="common">Japanese beetle</name>
    <dbReference type="NCBI Taxonomy" id="7064"/>
    <lineage>
        <taxon>Eukaryota</taxon>
        <taxon>Metazoa</taxon>
        <taxon>Ecdysozoa</taxon>
        <taxon>Arthropoda</taxon>
        <taxon>Hexapoda</taxon>
        <taxon>Insecta</taxon>
        <taxon>Pterygota</taxon>
        <taxon>Neoptera</taxon>
        <taxon>Endopterygota</taxon>
        <taxon>Coleoptera</taxon>
        <taxon>Polyphaga</taxon>
        <taxon>Scarabaeiformia</taxon>
        <taxon>Scarabaeidae</taxon>
        <taxon>Rutelinae</taxon>
        <taxon>Popillia</taxon>
    </lineage>
</organism>
<dbReference type="Proteomes" id="UP001458880">
    <property type="component" value="Unassembled WGS sequence"/>
</dbReference>
<dbReference type="AlphaFoldDB" id="A0AAW1MYL9"/>
<accession>A0AAW1MYL9</accession>
<evidence type="ECO:0000313" key="2">
    <source>
        <dbReference type="EMBL" id="KAK9752786.1"/>
    </source>
</evidence>
<comment type="caution">
    <text evidence="2">The sequence shown here is derived from an EMBL/GenBank/DDBJ whole genome shotgun (WGS) entry which is preliminary data.</text>
</comment>
<evidence type="ECO:0000313" key="3">
    <source>
        <dbReference type="Proteomes" id="UP001458880"/>
    </source>
</evidence>
<dbReference type="Pfam" id="PF25597">
    <property type="entry name" value="SH3_retrovirus"/>
    <property type="match status" value="1"/>
</dbReference>
<sequence>MSHHRSVTYTPPQNSRAEREIISRGSNNNVTVIGETILGGSLKGKAPYETWYGKPVDNINKLKTSGPRVSVHVPKATRLKWDPKNKVSIIVGYSDNLKGYRIFFYETNKVEYHRDVVFLSDGIQQSEVQKQVEIMNEHISMDLTESDSKANSEVITYDDEEVSTVEDGENSNVLNENYSHRYKLRKNIAKPSKSDDYEVHKFIDNLR</sequence>
<name>A0AAW1MYL9_POPJA</name>
<protein>
    <recommendedName>
        <fullName evidence="1">Retroviral polymerase SH3-like domain-containing protein</fullName>
    </recommendedName>
</protein>
<evidence type="ECO:0000259" key="1">
    <source>
        <dbReference type="Pfam" id="PF25597"/>
    </source>
</evidence>
<proteinExistence type="predicted"/>